<name>A0ABY6Q4X0_9GAMM</name>
<protein>
    <recommendedName>
        <fullName evidence="1">DSBA-like thioredoxin domain-containing protein</fullName>
    </recommendedName>
</protein>
<proteinExistence type="predicted"/>
<dbReference type="RefSeq" id="WP_279242727.1">
    <property type="nucleotide sequence ID" value="NZ_CP036501.1"/>
</dbReference>
<keyword evidence="3" id="KW-1185">Reference proteome</keyword>
<accession>A0ABY6Q4X0</accession>
<dbReference type="Gene3D" id="3.40.30.10">
    <property type="entry name" value="Glutaredoxin"/>
    <property type="match status" value="1"/>
</dbReference>
<evidence type="ECO:0000313" key="2">
    <source>
        <dbReference type="EMBL" id="UZP73926.1"/>
    </source>
</evidence>
<sequence length="188" mass="21364">MITAYIDFKSLDCFLALDPILRLAEDCRVNVSWQPFRTKERALPTQVASESVTQSHHHVRTESERHLQRHYADIRGLNIDPSRAQVDTSAALRWLAGLEGDSSLFVKRAFSAHWIDQTDINDSAVLQELTADCGLSIRQEAIDLDSLESQAVARGLFDAPTFFIEEHMFMGRAHIPLMRQLLTDMDCH</sequence>
<gene>
    <name evidence="2" type="ORF">E0F26_03830</name>
</gene>
<evidence type="ECO:0000259" key="1">
    <source>
        <dbReference type="Pfam" id="PF01323"/>
    </source>
</evidence>
<dbReference type="InterPro" id="IPR036249">
    <property type="entry name" value="Thioredoxin-like_sf"/>
</dbReference>
<dbReference type="EMBL" id="CP036501">
    <property type="protein sequence ID" value="UZP73926.1"/>
    <property type="molecule type" value="Genomic_DNA"/>
</dbReference>
<dbReference type="Proteomes" id="UP001317963">
    <property type="component" value="Chromosome"/>
</dbReference>
<dbReference type="InterPro" id="IPR001853">
    <property type="entry name" value="DSBA-like_thioredoxin_dom"/>
</dbReference>
<dbReference type="Pfam" id="PF01323">
    <property type="entry name" value="DSBA"/>
    <property type="match status" value="1"/>
</dbReference>
<feature type="domain" description="DSBA-like thioredoxin" evidence="1">
    <location>
        <begin position="2"/>
        <end position="182"/>
    </location>
</feature>
<reference evidence="2 3" key="1">
    <citation type="submission" date="2019-02" db="EMBL/GenBank/DDBJ databases">
        <title>Halieaceae_genomes.</title>
        <authorList>
            <person name="Li S.-H."/>
        </authorList>
    </citation>
    <scope>NUCLEOTIDE SEQUENCE [LARGE SCALE GENOMIC DNA]</scope>
    <source>
        <strain evidence="2 3">JH123</strain>
    </source>
</reference>
<evidence type="ECO:0000313" key="3">
    <source>
        <dbReference type="Proteomes" id="UP001317963"/>
    </source>
</evidence>
<organism evidence="2 3">
    <name type="scientific">Candidatus Paraluminiphilus aquimaris</name>
    <dbReference type="NCBI Taxonomy" id="2518994"/>
    <lineage>
        <taxon>Bacteria</taxon>
        <taxon>Pseudomonadati</taxon>
        <taxon>Pseudomonadota</taxon>
        <taxon>Gammaproteobacteria</taxon>
        <taxon>Cellvibrionales</taxon>
        <taxon>Halieaceae</taxon>
        <taxon>Candidatus Paraluminiphilus</taxon>
    </lineage>
</organism>
<dbReference type="SUPFAM" id="SSF52833">
    <property type="entry name" value="Thioredoxin-like"/>
    <property type="match status" value="1"/>
</dbReference>